<dbReference type="Pfam" id="PF05995">
    <property type="entry name" value="CDO_I"/>
    <property type="match status" value="1"/>
</dbReference>
<evidence type="ECO:0000256" key="5">
    <source>
        <dbReference type="ARBA" id="ARBA00023004"/>
    </source>
</evidence>
<comment type="caution">
    <text evidence="8">The sequence shown here is derived from an EMBL/GenBank/DDBJ whole genome shotgun (WGS) entry which is preliminary data.</text>
</comment>
<organism evidence="8 9">
    <name type="scientific">Streptomyces paromomycinus</name>
    <name type="common">Streptomyces rimosus subsp. paromomycinus</name>
    <dbReference type="NCBI Taxonomy" id="92743"/>
    <lineage>
        <taxon>Bacteria</taxon>
        <taxon>Bacillati</taxon>
        <taxon>Actinomycetota</taxon>
        <taxon>Actinomycetes</taxon>
        <taxon>Kitasatosporales</taxon>
        <taxon>Streptomycetaceae</taxon>
        <taxon>Streptomyces</taxon>
    </lineage>
</organism>
<feature type="binding site" evidence="6">
    <location>
        <position position="129"/>
    </location>
    <ligand>
        <name>Fe cation</name>
        <dbReference type="ChEBI" id="CHEBI:24875"/>
        <note>catalytic</note>
    </ligand>
</feature>
<dbReference type="InterPro" id="IPR011051">
    <property type="entry name" value="RmlC_Cupin_sf"/>
</dbReference>
<dbReference type="SUPFAM" id="SSF51182">
    <property type="entry name" value="RmlC-like cupins"/>
    <property type="match status" value="1"/>
</dbReference>
<proteinExistence type="inferred from homology"/>
<dbReference type="InterPro" id="IPR014710">
    <property type="entry name" value="RmlC-like_jellyroll"/>
</dbReference>
<keyword evidence="4" id="KW-0560">Oxidoreductase</keyword>
<evidence type="ECO:0000256" key="2">
    <source>
        <dbReference type="ARBA" id="ARBA00022723"/>
    </source>
</evidence>
<dbReference type="EMBL" id="BHZD01000001">
    <property type="protein sequence ID" value="GCD45324.1"/>
    <property type="molecule type" value="Genomic_DNA"/>
</dbReference>
<feature type="compositionally biased region" description="Low complexity" evidence="7">
    <location>
        <begin position="187"/>
        <end position="209"/>
    </location>
</feature>
<comment type="similarity">
    <text evidence="1">Belongs to the cysteine dioxygenase family.</text>
</comment>
<evidence type="ECO:0000256" key="1">
    <source>
        <dbReference type="ARBA" id="ARBA00006622"/>
    </source>
</evidence>
<feature type="region of interest" description="Disordered" evidence="7">
    <location>
        <begin position="184"/>
        <end position="209"/>
    </location>
</feature>
<evidence type="ECO:0000313" key="9">
    <source>
        <dbReference type="Proteomes" id="UP000286746"/>
    </source>
</evidence>
<evidence type="ECO:0000256" key="4">
    <source>
        <dbReference type="ARBA" id="ARBA00023002"/>
    </source>
</evidence>
<dbReference type="AlphaFoldDB" id="A0A401W7L5"/>
<dbReference type="GO" id="GO:0016702">
    <property type="term" value="F:oxidoreductase activity, acting on single donors with incorporation of molecular oxygen, incorporation of two atoms of oxygen"/>
    <property type="evidence" value="ECO:0007669"/>
    <property type="project" value="InterPro"/>
</dbReference>
<keyword evidence="2 6" id="KW-0479">Metal-binding</keyword>
<evidence type="ECO:0000313" key="8">
    <source>
        <dbReference type="EMBL" id="GCD45324.1"/>
    </source>
</evidence>
<protein>
    <submittedName>
        <fullName evidence="8">Cysteine dioxygenase</fullName>
    </submittedName>
</protein>
<accession>A0A401W7L5</accession>
<dbReference type="RefSeq" id="WP_246177526.1">
    <property type="nucleotide sequence ID" value="NZ_BHZD01000001.1"/>
</dbReference>
<feature type="binding site" evidence="6">
    <location>
        <position position="83"/>
    </location>
    <ligand>
        <name>Fe cation</name>
        <dbReference type="ChEBI" id="CHEBI:24875"/>
        <note>catalytic</note>
    </ligand>
</feature>
<keyword evidence="5 6" id="KW-0408">Iron</keyword>
<sequence length="209" mass="22405">MSPEVPAAPPPHDAPALFTALPARNLGKRELRTLVDRLALAPGLWRGEVAFSDAERHYASLHRDTYVDIWLLCWTRQNDTGWHDHDLSSGAVRVVQGVLTESNPRIGGAHLATAVRAGASFCFGPDHIHRLTGATDDAVSLHAYSPPLWRLGQYAITEDGLMRRLPVSYADELRPLEPAACADLRTPGSGATPAAVPGSPGSSFSGPGY</sequence>
<dbReference type="Proteomes" id="UP000286746">
    <property type="component" value="Unassembled WGS sequence"/>
</dbReference>
<dbReference type="Gene3D" id="2.60.120.10">
    <property type="entry name" value="Jelly Rolls"/>
    <property type="match status" value="1"/>
</dbReference>
<evidence type="ECO:0000256" key="7">
    <source>
        <dbReference type="SAM" id="MobiDB-lite"/>
    </source>
</evidence>
<keyword evidence="3 8" id="KW-0223">Dioxygenase</keyword>
<reference evidence="8 9" key="1">
    <citation type="submission" date="2018-11" db="EMBL/GenBank/DDBJ databases">
        <title>Whole genome sequence of Streptomyces paromomycinus NBRC 15454(T).</title>
        <authorList>
            <person name="Komaki H."/>
            <person name="Tamura T."/>
        </authorList>
    </citation>
    <scope>NUCLEOTIDE SEQUENCE [LARGE SCALE GENOMIC DNA]</scope>
    <source>
        <strain evidence="8 9">NBRC 15454</strain>
    </source>
</reference>
<dbReference type="InterPro" id="IPR010300">
    <property type="entry name" value="CDO_1"/>
</dbReference>
<dbReference type="CDD" id="cd10548">
    <property type="entry name" value="cupin_CDO"/>
    <property type="match status" value="1"/>
</dbReference>
<dbReference type="PANTHER" id="PTHR12918:SF1">
    <property type="entry name" value="CYSTEINE DIOXYGENASE TYPE 1"/>
    <property type="match status" value="1"/>
</dbReference>
<dbReference type="GO" id="GO:0008198">
    <property type="term" value="F:ferrous iron binding"/>
    <property type="evidence" value="ECO:0007669"/>
    <property type="project" value="TreeGrafter"/>
</dbReference>
<feature type="binding site" evidence="6">
    <location>
        <position position="85"/>
    </location>
    <ligand>
        <name>Fe cation</name>
        <dbReference type="ChEBI" id="CHEBI:24875"/>
        <note>catalytic</note>
    </ligand>
</feature>
<gene>
    <name evidence="8" type="ORF">GKJPGBOP_05048</name>
</gene>
<evidence type="ECO:0000256" key="6">
    <source>
        <dbReference type="PIRSR" id="PIRSR610300-51"/>
    </source>
</evidence>
<dbReference type="PANTHER" id="PTHR12918">
    <property type="entry name" value="CYSTEINE DIOXYGENASE"/>
    <property type="match status" value="1"/>
</dbReference>
<evidence type="ECO:0000256" key="3">
    <source>
        <dbReference type="ARBA" id="ARBA00022964"/>
    </source>
</evidence>
<keyword evidence="9" id="KW-1185">Reference proteome</keyword>
<name>A0A401W7L5_STREY</name>